<dbReference type="InterPro" id="IPR016181">
    <property type="entry name" value="Acyl_CoA_acyltransferase"/>
</dbReference>
<dbReference type="InterPro" id="IPR016732">
    <property type="entry name" value="UCP018688"/>
</dbReference>
<dbReference type="AlphaFoldDB" id="A0A7T3RE79"/>
<dbReference type="RefSeq" id="WP_177527226.1">
    <property type="nucleotide sequence ID" value="NZ_CBCSHE010000010.1"/>
</dbReference>
<dbReference type="Proteomes" id="UP000595224">
    <property type="component" value="Chromosome"/>
</dbReference>
<evidence type="ECO:0000313" key="2">
    <source>
        <dbReference type="EMBL" id="QQA01501.1"/>
    </source>
</evidence>
<dbReference type="PANTHER" id="PTHR41373:SF1">
    <property type="entry name" value="PHOSPHATIDYLGLYCEROL LYSYLTRANSFERASE C-TERMINAL DOMAIN-CONTAINING PROTEIN"/>
    <property type="match status" value="1"/>
</dbReference>
<evidence type="ECO:0000313" key="3">
    <source>
        <dbReference type="Proteomes" id="UP000595224"/>
    </source>
</evidence>
<dbReference type="InterPro" id="IPR024320">
    <property type="entry name" value="LPG_synthase_C"/>
</dbReference>
<sequence>MSIPNFPEFVPLDMSLKEELVPFFKNISSGMCENTFASLILYSSYFNYRISRYSDLTLIVTCEPKNSEPFFYIIGKFLPAAEYIELCSSPAMEKYRIMRNAPAEIVPQYGEELCKAGFTVELDRDNCDYLYSRNDLALLKGKAFHKKKNLVNQFLKLYDKDVRELDDLTTKDAFSVLDKWKQHRLEEGGDDGDFEQCTLALKNRVFLDLKGIVVYAGGIPSGFCLGEFSSDEKMFICHFEKGIPKVQGIYQAVNKFTAEWLPESVELINREQDLGDEGLRHAKMSYRPCAMLEKYLIYRGEKCTL</sequence>
<dbReference type="Gene3D" id="3.40.630.30">
    <property type="match status" value="1"/>
</dbReference>
<dbReference type="EMBL" id="CP064936">
    <property type="protein sequence ID" value="QQA01501.1"/>
    <property type="molecule type" value="Genomic_DNA"/>
</dbReference>
<dbReference type="PIRSF" id="PIRSF018688">
    <property type="entry name" value="UCP018688"/>
    <property type="match status" value="1"/>
</dbReference>
<dbReference type="Pfam" id="PF09924">
    <property type="entry name" value="LPG_synthase_C"/>
    <property type="match status" value="1"/>
</dbReference>
<gene>
    <name evidence="2" type="ORF">IWA51_02490</name>
</gene>
<dbReference type="SUPFAM" id="SSF55729">
    <property type="entry name" value="Acyl-CoA N-acyltransferases (Nat)"/>
    <property type="match status" value="2"/>
</dbReference>
<reference evidence="2 3" key="1">
    <citation type="submission" date="2020-11" db="EMBL/GenBank/DDBJ databases">
        <title>Treponema Peruensis nv. sp., first commensal Treponema isolated from human feces.</title>
        <authorList>
            <person name="Belkhou C."/>
            <person name="Raes J."/>
        </authorList>
    </citation>
    <scope>NUCLEOTIDE SEQUENCE [LARGE SCALE GENOMIC DNA]</scope>
    <source>
        <strain evidence="2 3">RCC2812</strain>
    </source>
</reference>
<keyword evidence="3" id="KW-1185">Reference proteome</keyword>
<proteinExistence type="predicted"/>
<accession>A0A7T3RE79</accession>
<name>A0A7T3RE79_9SPIR</name>
<feature type="domain" description="Phosphatidylglycerol lysyltransferase C-terminal" evidence="1">
    <location>
        <begin position="28"/>
        <end position="298"/>
    </location>
</feature>
<protein>
    <submittedName>
        <fullName evidence="2">DUF2156 domain-containing protein</fullName>
    </submittedName>
</protein>
<evidence type="ECO:0000259" key="1">
    <source>
        <dbReference type="Pfam" id="PF09924"/>
    </source>
</evidence>
<organism evidence="2 3">
    <name type="scientific">Treponema peruense</name>
    <dbReference type="NCBI Taxonomy" id="2787628"/>
    <lineage>
        <taxon>Bacteria</taxon>
        <taxon>Pseudomonadati</taxon>
        <taxon>Spirochaetota</taxon>
        <taxon>Spirochaetia</taxon>
        <taxon>Spirochaetales</taxon>
        <taxon>Treponemataceae</taxon>
        <taxon>Treponema</taxon>
    </lineage>
</organism>
<dbReference type="PANTHER" id="PTHR41373">
    <property type="entry name" value="DUF2156 DOMAIN-CONTAINING PROTEIN"/>
    <property type="match status" value="1"/>
</dbReference>
<dbReference type="KEGG" id="tper:IWA51_02490"/>